<organism evidence="1 2">
    <name type="scientific">Paracoccus albicereus</name>
    <dbReference type="NCBI Taxonomy" id="2922394"/>
    <lineage>
        <taxon>Bacteria</taxon>
        <taxon>Pseudomonadati</taxon>
        <taxon>Pseudomonadota</taxon>
        <taxon>Alphaproteobacteria</taxon>
        <taxon>Rhodobacterales</taxon>
        <taxon>Paracoccaceae</taxon>
        <taxon>Paracoccus</taxon>
    </lineage>
</organism>
<dbReference type="Proteomes" id="UP001203945">
    <property type="component" value="Unassembled WGS sequence"/>
</dbReference>
<geneLocation type="plasmid" evidence="1">
    <name>unnamed1</name>
</geneLocation>
<protein>
    <submittedName>
        <fullName evidence="1">Uncharacterized protein</fullName>
    </submittedName>
</protein>
<sequence length="172" mass="19703">MTRRSRLAPEVDESWHTLFVTRSFLNWLASTQVLLARRNIPDDDLIAEMLRRAADWAALTDLGGRMAKSDPHQNRLVVYDDWFRAPTERAALAEWCGLAEASTELPIVRHYGGGSSFDLQKKRDAPSEMDVLGRYLEFVDDPVFRTTLARAKEDQTVWPVVARHFPEQASFQ</sequence>
<dbReference type="RefSeq" id="WP_255328263.1">
    <property type="nucleotide sequence ID" value="NZ_JAKZEU010000001.1"/>
</dbReference>
<dbReference type="EMBL" id="JAKZEU010000001">
    <property type="protein sequence ID" value="MCQ0969317.1"/>
    <property type="molecule type" value="Genomic_DNA"/>
</dbReference>
<accession>A0ABT1MM16</accession>
<proteinExistence type="predicted"/>
<keyword evidence="1" id="KW-0614">Plasmid</keyword>
<gene>
    <name evidence="1" type="ORF">MLD63_02550</name>
</gene>
<reference evidence="1 2" key="1">
    <citation type="submission" date="2022-03" db="EMBL/GenBank/DDBJ databases">
        <authorList>
            <person name="He Y."/>
        </authorList>
    </citation>
    <scope>NUCLEOTIDE SEQUENCE [LARGE SCALE GENOMIC DNA]</scope>
    <source>
        <strain evidence="1 2">TK19116</strain>
        <plasmid evidence="1">unnamed1</plasmid>
    </source>
</reference>
<name>A0ABT1MM16_9RHOB</name>
<keyword evidence="2" id="KW-1185">Reference proteome</keyword>
<evidence type="ECO:0000313" key="2">
    <source>
        <dbReference type="Proteomes" id="UP001203945"/>
    </source>
</evidence>
<comment type="caution">
    <text evidence="1">The sequence shown here is derived from an EMBL/GenBank/DDBJ whole genome shotgun (WGS) entry which is preliminary data.</text>
</comment>
<evidence type="ECO:0000313" key="1">
    <source>
        <dbReference type="EMBL" id="MCQ0969317.1"/>
    </source>
</evidence>